<dbReference type="EMBL" id="CP029554">
    <property type="protein sequence ID" value="AXE33700.1"/>
    <property type="molecule type" value="Genomic_DNA"/>
</dbReference>
<proteinExistence type="predicted"/>
<gene>
    <name evidence="1" type="ORF">DK843_04815</name>
</gene>
<dbReference type="AlphaFoldDB" id="A0A344UEK2"/>
<reference evidence="1 2" key="1">
    <citation type="submission" date="2018-05" db="EMBL/GenBank/DDBJ databases">
        <title>Genome sequencing, assembly and analysis of the novel insecticidal bacterium, Chromobacterium phragmitis.</title>
        <authorList>
            <person name="Sparks M.E."/>
            <person name="Blackburn M.B."/>
            <person name="Gundersen-Rindal D.E."/>
        </authorList>
    </citation>
    <scope>NUCLEOTIDE SEQUENCE [LARGE SCALE GENOMIC DNA]</scope>
    <source>
        <strain evidence="1">IIBBL 274-1</strain>
    </source>
</reference>
<dbReference type="Proteomes" id="UP000252038">
    <property type="component" value="Chromosome"/>
</dbReference>
<sequence length="72" mass="7859">MAMPCHMIFISAILTPMRATCVQKMLMQAIFPNFANHAFAFSQHAKNIIVILMGGTTTEMAVFAISAVKALN</sequence>
<protein>
    <submittedName>
        <fullName evidence="1">Uncharacterized protein</fullName>
    </submittedName>
</protein>
<organism evidence="1 2">
    <name type="scientific">Chromobacterium phragmitis</name>
    <dbReference type="NCBI Taxonomy" id="2202141"/>
    <lineage>
        <taxon>Bacteria</taxon>
        <taxon>Pseudomonadati</taxon>
        <taxon>Pseudomonadota</taxon>
        <taxon>Betaproteobacteria</taxon>
        <taxon>Neisseriales</taxon>
        <taxon>Chromobacteriaceae</taxon>
        <taxon>Chromobacterium</taxon>
    </lineage>
</organism>
<dbReference type="KEGG" id="chrb:DK843_04815"/>
<name>A0A344UEK2_9NEIS</name>
<accession>A0A344UEK2</accession>
<evidence type="ECO:0000313" key="2">
    <source>
        <dbReference type="Proteomes" id="UP000252038"/>
    </source>
</evidence>
<evidence type="ECO:0000313" key="1">
    <source>
        <dbReference type="EMBL" id="AXE33700.1"/>
    </source>
</evidence>